<evidence type="ECO:0000313" key="1">
    <source>
        <dbReference type="EMBL" id="KKM90370.1"/>
    </source>
</evidence>
<comment type="caution">
    <text evidence="1">The sequence shown here is derived from an EMBL/GenBank/DDBJ whole genome shotgun (WGS) entry which is preliminary data.</text>
</comment>
<reference evidence="1" key="1">
    <citation type="journal article" date="2015" name="Nature">
        <title>Complex archaea that bridge the gap between prokaryotes and eukaryotes.</title>
        <authorList>
            <person name="Spang A."/>
            <person name="Saw J.H."/>
            <person name="Jorgensen S.L."/>
            <person name="Zaremba-Niedzwiedzka K."/>
            <person name="Martijn J."/>
            <person name="Lind A.E."/>
            <person name="van Eijk R."/>
            <person name="Schleper C."/>
            <person name="Guy L."/>
            <person name="Ettema T.J."/>
        </authorList>
    </citation>
    <scope>NUCLEOTIDE SEQUENCE</scope>
</reference>
<proteinExistence type="predicted"/>
<accession>A0A0F9NNI4</accession>
<protein>
    <submittedName>
        <fullName evidence="1">Uncharacterized protein</fullName>
    </submittedName>
</protein>
<gene>
    <name evidence="1" type="ORF">LCGC14_1239360</name>
</gene>
<dbReference type="AlphaFoldDB" id="A0A0F9NNI4"/>
<organism evidence="1">
    <name type="scientific">marine sediment metagenome</name>
    <dbReference type="NCBI Taxonomy" id="412755"/>
    <lineage>
        <taxon>unclassified sequences</taxon>
        <taxon>metagenomes</taxon>
        <taxon>ecological metagenomes</taxon>
    </lineage>
</organism>
<dbReference type="EMBL" id="LAZR01006680">
    <property type="protein sequence ID" value="KKM90370.1"/>
    <property type="molecule type" value="Genomic_DNA"/>
</dbReference>
<sequence length="67" mass="7814">MKKPVEAKAKQRTPPMATYRMVVRVSREKSEKAVNVSSSSGLSIKEQIRWEDGFYAGALWMWRRLKK</sequence>
<name>A0A0F9NNI4_9ZZZZ</name>